<dbReference type="PANTHER" id="PTHR24369">
    <property type="entry name" value="ANTIGEN BSP, PUTATIVE-RELATED"/>
    <property type="match status" value="1"/>
</dbReference>
<feature type="compositionally biased region" description="Gly residues" evidence="3">
    <location>
        <begin position="462"/>
        <end position="478"/>
    </location>
</feature>
<keyword evidence="4" id="KW-0732">Signal</keyword>
<dbReference type="InterPro" id="IPR001611">
    <property type="entry name" value="Leu-rich_rpt"/>
</dbReference>
<dbReference type="AlphaFoldDB" id="A0AA49X9C4"/>
<reference evidence="5" key="1">
    <citation type="journal article" date="2023" name="Cell Rep.">
        <title>Evolution of two distinct variable lymphocyte receptors in lampreys: VLRD and VLRE.</title>
        <authorList>
            <person name="Das S."/>
            <person name="Boehm T."/>
            <person name="Holland S.J."/>
            <person name="Rast J.P."/>
            <person name="Fontenla-Iglesias F."/>
            <person name="Morimoto R."/>
            <person name="Valadez J.G."/>
            <person name="Heimroth R.D."/>
            <person name="Hirano M."/>
            <person name="Cooper M.D."/>
        </authorList>
    </citation>
    <scope>NUCLEOTIDE SEQUENCE</scope>
</reference>
<dbReference type="GO" id="GO:0005886">
    <property type="term" value="C:plasma membrane"/>
    <property type="evidence" value="ECO:0007669"/>
    <property type="project" value="TreeGrafter"/>
</dbReference>
<keyword evidence="2" id="KW-0677">Repeat</keyword>
<keyword evidence="5" id="KW-0675">Receptor</keyword>
<organism evidence="5">
    <name type="scientific">Petromyzon marinus</name>
    <name type="common">Sea lamprey</name>
    <dbReference type="NCBI Taxonomy" id="7757"/>
    <lineage>
        <taxon>Eukaryota</taxon>
        <taxon>Metazoa</taxon>
        <taxon>Chordata</taxon>
        <taxon>Craniata</taxon>
        <taxon>Vertebrata</taxon>
        <taxon>Cyclostomata</taxon>
        <taxon>Hyperoartia</taxon>
        <taxon>Petromyzontiformes</taxon>
        <taxon>Petromyzontidae</taxon>
        <taxon>Petromyzon</taxon>
    </lineage>
</organism>
<keyword evidence="1" id="KW-0433">Leucine-rich repeat</keyword>
<dbReference type="PANTHER" id="PTHR24369:SF213">
    <property type="entry name" value="INSULIN LIKE GROWTH FACTOR BINDING PROTEIN ACID LABILE SUBUNIT"/>
    <property type="match status" value="1"/>
</dbReference>
<gene>
    <name evidence="5" type="primary">VLRE0026</name>
</gene>
<dbReference type="SUPFAM" id="SSF52058">
    <property type="entry name" value="L domain-like"/>
    <property type="match status" value="1"/>
</dbReference>
<dbReference type="Pfam" id="PF13855">
    <property type="entry name" value="LRR_8"/>
    <property type="match status" value="3"/>
</dbReference>
<dbReference type="EMBL" id="OQ595169">
    <property type="protein sequence ID" value="WLJ60640.1"/>
    <property type="molecule type" value="mRNA"/>
</dbReference>
<dbReference type="PROSITE" id="PS51450">
    <property type="entry name" value="LRR"/>
    <property type="match status" value="4"/>
</dbReference>
<dbReference type="InterPro" id="IPR003591">
    <property type="entry name" value="Leu-rich_rpt_typical-subtyp"/>
</dbReference>
<dbReference type="InterPro" id="IPR050541">
    <property type="entry name" value="LRR_TM_domain-containing"/>
</dbReference>
<dbReference type="InterPro" id="IPR032675">
    <property type="entry name" value="LRR_dom_sf"/>
</dbReference>
<dbReference type="SMART" id="SM00369">
    <property type="entry name" value="LRR_TYP"/>
    <property type="match status" value="9"/>
</dbReference>
<accession>A0AA49X9C4</accession>
<evidence type="ECO:0000256" key="4">
    <source>
        <dbReference type="SAM" id="SignalP"/>
    </source>
</evidence>
<evidence type="ECO:0000256" key="2">
    <source>
        <dbReference type="ARBA" id="ARBA00022737"/>
    </source>
</evidence>
<feature type="region of interest" description="Disordered" evidence="3">
    <location>
        <begin position="462"/>
        <end position="486"/>
    </location>
</feature>
<dbReference type="FunFam" id="3.80.10.10:FF:001164">
    <property type="entry name" value="GH01279p"/>
    <property type="match status" value="1"/>
</dbReference>
<reference evidence="5" key="2">
    <citation type="submission" date="2023-03" db="EMBL/GenBank/DDBJ databases">
        <authorList>
            <person name="Das S."/>
            <person name="Boehm T."/>
            <person name="Holland S.J."/>
            <person name="Rast J.P."/>
            <person name="Fontenla-Iglesias F."/>
            <person name="Morimoto R."/>
            <person name="Valadez J.G."/>
            <person name="Heimroth R.D."/>
            <person name="Hirano M."/>
            <person name="Cooper M.D."/>
        </authorList>
    </citation>
    <scope>NUCLEOTIDE SEQUENCE</scope>
</reference>
<feature type="region of interest" description="Disordered" evidence="3">
    <location>
        <begin position="369"/>
        <end position="413"/>
    </location>
</feature>
<name>A0AA49X9C4_PETMA</name>
<evidence type="ECO:0000256" key="3">
    <source>
        <dbReference type="SAM" id="MobiDB-lite"/>
    </source>
</evidence>
<feature type="signal peptide" evidence="4">
    <location>
        <begin position="1"/>
        <end position="18"/>
    </location>
</feature>
<protein>
    <submittedName>
        <fullName evidence="5">Variable lymphocyte receptor E VLRE0026</fullName>
    </submittedName>
</protein>
<proteinExistence type="evidence at transcript level"/>
<feature type="compositionally biased region" description="Basic and acidic residues" evidence="3">
    <location>
        <begin position="404"/>
        <end position="413"/>
    </location>
</feature>
<evidence type="ECO:0000313" key="5">
    <source>
        <dbReference type="EMBL" id="WLJ60640.1"/>
    </source>
</evidence>
<sequence length="486" mass="53149">MARIFWALILSASAWVGAQTGSPACGEGGVCRCYHDSDYGHVVSCLNKGLGSVPDGIPANTAFLDLAGNQLTALPKGVFDKLPQLTRLDLQNNQLSAVRDGVFDQLVNLKELLLCNNQLTALLNGVFDQLVNLKELELYNNQLTALPKGVFNKLPQLTHLDLESNRLSALPDGVFDQLANLQTLGLHKNQLTTLPNGVFDQLVNLKWLRLYNNQLKSLPSGVFDSLTKLTILHLNNNQLQSIPAGVFDKLTNLNRLDLVTNQLQSVPDGTFDCLFSLQDIWLHDNPWNCESCDILYLSSWLRSKAHKSYKGNFNLRNLECPGSNKKINDVNLDNLCRDEEIKKNMTLKPTSRPTTISIATISTLIVNATSRPADPKTDPSNPTAHHRMPTLSQCTSRGSVGHHNHQDHEHHHPAERRSPCFLALGAGAGLTACHVGSALALVYVVHVLRSTGTTVAATRGGGGTGGWAGGQNWIGGSSGRRSSWWW</sequence>
<feature type="chain" id="PRO_5041380793" evidence="4">
    <location>
        <begin position="19"/>
        <end position="486"/>
    </location>
</feature>
<dbReference type="SMART" id="SM00364">
    <property type="entry name" value="LRR_BAC"/>
    <property type="match status" value="7"/>
</dbReference>
<dbReference type="Gene3D" id="3.80.10.10">
    <property type="entry name" value="Ribonuclease Inhibitor"/>
    <property type="match status" value="2"/>
</dbReference>
<evidence type="ECO:0000256" key="1">
    <source>
        <dbReference type="ARBA" id="ARBA00022614"/>
    </source>
</evidence>